<name>A0A165PT80_EXIGL</name>
<sequence>MRGWWSLSFAHERRADPLSKESAATLSGKVIDMKKSALGTQRALLYYRLSVNAEARRNTMPLHSNLQQNDYGVILPCTCTVMSRTVCVLSSRTGRNESIVRSRRFRLMHALLARMPLCEALQPLLHPRLDMCTLEHQWPQTRGPVFRPRPPPRCICALFCEVRA</sequence>
<dbReference type="AlphaFoldDB" id="A0A165PT80"/>
<proteinExistence type="predicted"/>
<keyword evidence="2" id="KW-1185">Reference proteome</keyword>
<gene>
    <name evidence="1" type="ORF">EXIGLDRAFT_417608</name>
</gene>
<evidence type="ECO:0000313" key="1">
    <source>
        <dbReference type="EMBL" id="KZW02637.1"/>
    </source>
</evidence>
<reference evidence="1 2" key="1">
    <citation type="journal article" date="2016" name="Mol. Biol. Evol.">
        <title>Comparative Genomics of Early-Diverging Mushroom-Forming Fungi Provides Insights into the Origins of Lignocellulose Decay Capabilities.</title>
        <authorList>
            <person name="Nagy L.G."/>
            <person name="Riley R."/>
            <person name="Tritt A."/>
            <person name="Adam C."/>
            <person name="Daum C."/>
            <person name="Floudas D."/>
            <person name="Sun H."/>
            <person name="Yadav J.S."/>
            <person name="Pangilinan J."/>
            <person name="Larsson K.H."/>
            <person name="Matsuura K."/>
            <person name="Barry K."/>
            <person name="Labutti K."/>
            <person name="Kuo R."/>
            <person name="Ohm R.A."/>
            <person name="Bhattacharya S.S."/>
            <person name="Shirouzu T."/>
            <person name="Yoshinaga Y."/>
            <person name="Martin F.M."/>
            <person name="Grigoriev I.V."/>
            <person name="Hibbett D.S."/>
        </authorList>
    </citation>
    <scope>NUCLEOTIDE SEQUENCE [LARGE SCALE GENOMIC DNA]</scope>
    <source>
        <strain evidence="1 2">HHB12029</strain>
    </source>
</reference>
<dbReference type="InParanoid" id="A0A165PT80"/>
<protein>
    <submittedName>
        <fullName evidence="1">Uncharacterized protein</fullName>
    </submittedName>
</protein>
<dbReference type="EMBL" id="KV425887">
    <property type="protein sequence ID" value="KZW02637.1"/>
    <property type="molecule type" value="Genomic_DNA"/>
</dbReference>
<evidence type="ECO:0000313" key="2">
    <source>
        <dbReference type="Proteomes" id="UP000077266"/>
    </source>
</evidence>
<organism evidence="1 2">
    <name type="scientific">Exidia glandulosa HHB12029</name>
    <dbReference type="NCBI Taxonomy" id="1314781"/>
    <lineage>
        <taxon>Eukaryota</taxon>
        <taxon>Fungi</taxon>
        <taxon>Dikarya</taxon>
        <taxon>Basidiomycota</taxon>
        <taxon>Agaricomycotina</taxon>
        <taxon>Agaricomycetes</taxon>
        <taxon>Auriculariales</taxon>
        <taxon>Exidiaceae</taxon>
        <taxon>Exidia</taxon>
    </lineage>
</organism>
<dbReference type="Proteomes" id="UP000077266">
    <property type="component" value="Unassembled WGS sequence"/>
</dbReference>
<accession>A0A165PT80</accession>